<sequence length="136" mass="16060">MNQDIRWQQRFTNYKKALSQLTKFIDKGELNELEEMGLIQAFEYTHELAWNLLKDYLQDQGTQNITGSKDAVRNAFKVGLIEDGETWMEMIQDRNRTSHTYNESTAKAIATNITSRYFALFVEFCDRMENLSHEYN</sequence>
<gene>
    <name evidence="1" type="ORF">H6F41_07305</name>
</gene>
<evidence type="ECO:0000313" key="2">
    <source>
        <dbReference type="Proteomes" id="UP000642094"/>
    </source>
</evidence>
<dbReference type="Pfam" id="PF08780">
    <property type="entry name" value="NTase_sub_bind"/>
    <property type="match status" value="1"/>
</dbReference>
<proteinExistence type="predicted"/>
<comment type="caution">
    <text evidence="1">The sequence shown here is derived from an EMBL/GenBank/DDBJ whole genome shotgun (WGS) entry which is preliminary data.</text>
</comment>
<name>A0ABR7ZW02_9CYAN</name>
<accession>A0ABR7ZW02</accession>
<dbReference type="RefSeq" id="WP_190402812.1">
    <property type="nucleotide sequence ID" value="NZ_JACJQB010000010.1"/>
</dbReference>
<dbReference type="NCBIfam" id="TIGR01987">
    <property type="entry name" value="HI0074"/>
    <property type="match status" value="1"/>
</dbReference>
<dbReference type="SUPFAM" id="SSF81593">
    <property type="entry name" value="Nucleotidyltransferase substrate binding subunit/domain"/>
    <property type="match status" value="1"/>
</dbReference>
<dbReference type="EMBL" id="JACJQB010000010">
    <property type="protein sequence ID" value="MBD2187945.1"/>
    <property type="molecule type" value="Genomic_DNA"/>
</dbReference>
<keyword evidence="2" id="KW-1185">Reference proteome</keyword>
<evidence type="ECO:0000313" key="1">
    <source>
        <dbReference type="EMBL" id="MBD2187945.1"/>
    </source>
</evidence>
<organism evidence="1 2">
    <name type="scientific">Pseudanabaena mucicola FACHB-723</name>
    <dbReference type="NCBI Taxonomy" id="2692860"/>
    <lineage>
        <taxon>Bacteria</taxon>
        <taxon>Bacillati</taxon>
        <taxon>Cyanobacteriota</taxon>
        <taxon>Cyanophyceae</taxon>
        <taxon>Pseudanabaenales</taxon>
        <taxon>Pseudanabaenaceae</taxon>
        <taxon>Pseudanabaena</taxon>
    </lineage>
</organism>
<dbReference type="Proteomes" id="UP000642094">
    <property type="component" value="Unassembled WGS sequence"/>
</dbReference>
<dbReference type="Gene3D" id="1.20.120.330">
    <property type="entry name" value="Nucleotidyltransferases domain 2"/>
    <property type="match status" value="1"/>
</dbReference>
<protein>
    <submittedName>
        <fullName evidence="1">Nucleotidyltransferase substrate binding protein</fullName>
    </submittedName>
</protein>
<dbReference type="InterPro" id="IPR010235">
    <property type="entry name" value="HepT"/>
</dbReference>
<reference evidence="1 2" key="1">
    <citation type="journal article" date="2020" name="ISME J.">
        <title>Comparative genomics reveals insights into cyanobacterial evolution and habitat adaptation.</title>
        <authorList>
            <person name="Chen M.Y."/>
            <person name="Teng W.K."/>
            <person name="Zhao L."/>
            <person name="Hu C.X."/>
            <person name="Zhou Y.K."/>
            <person name="Han B.P."/>
            <person name="Song L.R."/>
            <person name="Shu W.S."/>
        </authorList>
    </citation>
    <scope>NUCLEOTIDE SEQUENCE [LARGE SCALE GENOMIC DNA]</scope>
    <source>
        <strain evidence="1 2">FACHB-723</strain>
    </source>
</reference>